<dbReference type="EMBL" id="JACJTU010000044">
    <property type="protein sequence ID" value="MBD2738198.1"/>
    <property type="molecule type" value="Genomic_DNA"/>
</dbReference>
<accession>A0ABR8KH61</accession>
<dbReference type="RefSeq" id="WP_190958755.1">
    <property type="nucleotide sequence ID" value="NZ_JACJTU010000044.1"/>
</dbReference>
<keyword evidence="2" id="KW-0238">DNA-binding</keyword>
<evidence type="ECO:0000256" key="1">
    <source>
        <dbReference type="ARBA" id="ARBA00022705"/>
    </source>
</evidence>
<feature type="domain" description="DNA helicase DnaB-like N-terminal" evidence="3">
    <location>
        <begin position="20"/>
        <end position="63"/>
    </location>
</feature>
<evidence type="ECO:0000313" key="4">
    <source>
        <dbReference type="EMBL" id="MBD2738198.1"/>
    </source>
</evidence>
<evidence type="ECO:0000313" key="5">
    <source>
        <dbReference type="Proteomes" id="UP000637383"/>
    </source>
</evidence>
<evidence type="ECO:0000259" key="3">
    <source>
        <dbReference type="Pfam" id="PF00772"/>
    </source>
</evidence>
<reference evidence="4 5" key="1">
    <citation type="journal article" date="2020" name="ISME J.">
        <title>Comparative genomics reveals insights into cyanobacterial evolution and habitat adaptation.</title>
        <authorList>
            <person name="Chen M.Y."/>
            <person name="Teng W.K."/>
            <person name="Zhao L."/>
            <person name="Hu C.X."/>
            <person name="Zhou Y.K."/>
            <person name="Han B.P."/>
            <person name="Song L.R."/>
            <person name="Shu W.S."/>
        </authorList>
    </citation>
    <scope>NUCLEOTIDE SEQUENCE [LARGE SCALE GENOMIC DNA]</scope>
    <source>
        <strain evidence="4 5">FACHB-159</strain>
    </source>
</reference>
<sequence length="83" mass="9090">MNVKRLEIKVNISGCFININAHKDIYQAAQRLYSQGNPTDLLCVTGWLSDNGTSGAGDRRGLLHLNFVDTPALAIPDRSFISS</sequence>
<dbReference type="InterPro" id="IPR007693">
    <property type="entry name" value="DNA_helicase_DnaB-like_N"/>
</dbReference>
<name>A0ABR8KH61_9NOSO</name>
<organism evidence="4 5">
    <name type="scientific">Nostoc paludosum FACHB-159</name>
    <dbReference type="NCBI Taxonomy" id="2692908"/>
    <lineage>
        <taxon>Bacteria</taxon>
        <taxon>Bacillati</taxon>
        <taxon>Cyanobacteriota</taxon>
        <taxon>Cyanophyceae</taxon>
        <taxon>Nostocales</taxon>
        <taxon>Nostocaceae</taxon>
        <taxon>Nostoc</taxon>
    </lineage>
</organism>
<dbReference type="Pfam" id="PF00772">
    <property type="entry name" value="DnaB"/>
    <property type="match status" value="1"/>
</dbReference>
<protein>
    <recommendedName>
        <fullName evidence="3">DNA helicase DnaB-like N-terminal domain-containing protein</fullName>
    </recommendedName>
</protein>
<keyword evidence="5" id="KW-1185">Reference proteome</keyword>
<keyword evidence="1" id="KW-0235">DNA replication</keyword>
<gene>
    <name evidence="4" type="ORF">H6H03_30690</name>
</gene>
<evidence type="ECO:0000256" key="2">
    <source>
        <dbReference type="ARBA" id="ARBA00023125"/>
    </source>
</evidence>
<dbReference type="Proteomes" id="UP000637383">
    <property type="component" value="Unassembled WGS sequence"/>
</dbReference>
<dbReference type="InterPro" id="IPR036185">
    <property type="entry name" value="DNA_heli_DnaB-like_N_sf"/>
</dbReference>
<dbReference type="SUPFAM" id="SSF48024">
    <property type="entry name" value="N-terminal domain of DnaB helicase"/>
    <property type="match status" value="1"/>
</dbReference>
<proteinExistence type="predicted"/>
<comment type="caution">
    <text evidence="4">The sequence shown here is derived from an EMBL/GenBank/DDBJ whole genome shotgun (WGS) entry which is preliminary data.</text>
</comment>